<comment type="caution">
    <text evidence="2">The sequence shown here is derived from an EMBL/GenBank/DDBJ whole genome shotgun (WGS) entry which is preliminary data.</text>
</comment>
<dbReference type="RefSeq" id="WP_379807391.1">
    <property type="nucleotide sequence ID" value="NZ_JBHUOL010000018.1"/>
</dbReference>
<dbReference type="Proteomes" id="UP001597549">
    <property type="component" value="Unassembled WGS sequence"/>
</dbReference>
<accession>A0ABW5ZAL6</accession>
<keyword evidence="3" id="KW-1185">Reference proteome</keyword>
<keyword evidence="1" id="KW-0812">Transmembrane</keyword>
<keyword evidence="1" id="KW-1133">Transmembrane helix</keyword>
<proteinExistence type="predicted"/>
<name>A0ABW5ZAL6_9FLAO</name>
<reference evidence="3" key="1">
    <citation type="journal article" date="2019" name="Int. J. Syst. Evol. Microbiol.">
        <title>The Global Catalogue of Microorganisms (GCM) 10K type strain sequencing project: providing services to taxonomists for standard genome sequencing and annotation.</title>
        <authorList>
            <consortium name="The Broad Institute Genomics Platform"/>
            <consortium name="The Broad Institute Genome Sequencing Center for Infectious Disease"/>
            <person name="Wu L."/>
            <person name="Ma J."/>
        </authorList>
    </citation>
    <scope>NUCLEOTIDE SEQUENCE [LARGE SCALE GENOMIC DNA]</scope>
    <source>
        <strain evidence="3">KCTC 52644</strain>
    </source>
</reference>
<evidence type="ECO:0000313" key="3">
    <source>
        <dbReference type="Proteomes" id="UP001597549"/>
    </source>
</evidence>
<sequence>MQKYAWLLGPMAPGRKYAVLECSVCNIAIPQDKWTNKLNAIFQEEKKKIKTPLRMWRGTVILLLLLITPFALLEARIANPFNFKRVNNNELVNKTNVQDFKINDVFFICKDDLTNTNEFVYVPHHYAAKVIKTEEDKTTIALYDEKFEFLQQYDIQLSDLEDSKFKEQIEVKTQPLRTLGNLVYYIAPAKNLEYRAFGRAFLVIK</sequence>
<dbReference type="EMBL" id="JBHUOL010000018">
    <property type="protein sequence ID" value="MFD2909153.1"/>
    <property type="molecule type" value="Genomic_DNA"/>
</dbReference>
<feature type="transmembrane region" description="Helical" evidence="1">
    <location>
        <begin position="55"/>
        <end position="73"/>
    </location>
</feature>
<evidence type="ECO:0000313" key="2">
    <source>
        <dbReference type="EMBL" id="MFD2909153.1"/>
    </source>
</evidence>
<organism evidence="2 3">
    <name type="scientific">Flavobacterium ardleyense</name>
    <dbReference type="NCBI Taxonomy" id="2038737"/>
    <lineage>
        <taxon>Bacteria</taxon>
        <taxon>Pseudomonadati</taxon>
        <taxon>Bacteroidota</taxon>
        <taxon>Flavobacteriia</taxon>
        <taxon>Flavobacteriales</taxon>
        <taxon>Flavobacteriaceae</taxon>
        <taxon>Flavobacterium</taxon>
    </lineage>
</organism>
<keyword evidence="1" id="KW-0472">Membrane</keyword>
<evidence type="ECO:0000256" key="1">
    <source>
        <dbReference type="SAM" id="Phobius"/>
    </source>
</evidence>
<gene>
    <name evidence="2" type="ORF">ACFSX9_10435</name>
</gene>
<protein>
    <submittedName>
        <fullName evidence="2">Uncharacterized protein</fullName>
    </submittedName>
</protein>